<gene>
    <name evidence="1" type="ORF">Pint_08795</name>
</gene>
<evidence type="ECO:0000313" key="2">
    <source>
        <dbReference type="Proteomes" id="UP001163603"/>
    </source>
</evidence>
<dbReference type="EMBL" id="CM047745">
    <property type="protein sequence ID" value="KAJ0024523.1"/>
    <property type="molecule type" value="Genomic_DNA"/>
</dbReference>
<evidence type="ECO:0000313" key="1">
    <source>
        <dbReference type="EMBL" id="KAJ0024523.1"/>
    </source>
</evidence>
<name>A0ACC0XVD1_9ROSI</name>
<reference evidence="2" key="1">
    <citation type="journal article" date="2023" name="G3 (Bethesda)">
        <title>Genome assembly and association tests identify interacting loci associated with vigor, precocity, and sex in interspecific pistachio rootstocks.</title>
        <authorList>
            <person name="Palmer W."/>
            <person name="Jacygrad E."/>
            <person name="Sagayaradj S."/>
            <person name="Cavanaugh K."/>
            <person name="Han R."/>
            <person name="Bertier L."/>
            <person name="Beede B."/>
            <person name="Kafkas S."/>
            <person name="Golino D."/>
            <person name="Preece J."/>
            <person name="Michelmore R."/>
        </authorList>
    </citation>
    <scope>NUCLEOTIDE SEQUENCE [LARGE SCALE GENOMIC DNA]</scope>
</reference>
<organism evidence="1 2">
    <name type="scientific">Pistacia integerrima</name>
    <dbReference type="NCBI Taxonomy" id="434235"/>
    <lineage>
        <taxon>Eukaryota</taxon>
        <taxon>Viridiplantae</taxon>
        <taxon>Streptophyta</taxon>
        <taxon>Embryophyta</taxon>
        <taxon>Tracheophyta</taxon>
        <taxon>Spermatophyta</taxon>
        <taxon>Magnoliopsida</taxon>
        <taxon>eudicotyledons</taxon>
        <taxon>Gunneridae</taxon>
        <taxon>Pentapetalae</taxon>
        <taxon>rosids</taxon>
        <taxon>malvids</taxon>
        <taxon>Sapindales</taxon>
        <taxon>Anacardiaceae</taxon>
        <taxon>Pistacia</taxon>
    </lineage>
</organism>
<proteinExistence type="predicted"/>
<dbReference type="Proteomes" id="UP001163603">
    <property type="component" value="Chromosome 10"/>
</dbReference>
<comment type="caution">
    <text evidence="1">The sequence shown here is derived from an EMBL/GenBank/DDBJ whole genome shotgun (WGS) entry which is preliminary data.</text>
</comment>
<accession>A0ACC0XVD1</accession>
<protein>
    <submittedName>
        <fullName evidence="1">Uncharacterized protein</fullName>
    </submittedName>
</protein>
<keyword evidence="2" id="KW-1185">Reference proteome</keyword>
<sequence length="111" mass="12942">MPYFPIFVQDKPITDVPLDTKQLKEIFKKNDVDGDGRLTKEELKKAFEQLGSRNPGWRVHRAFRHADNNKDGSISLEELDELVKYVVGLGYRITAALQECVSVIWFDLYYY</sequence>